<dbReference type="CDD" id="cd18186">
    <property type="entry name" value="BTB_POZ_ZBTB_KLHL-like"/>
    <property type="match status" value="1"/>
</dbReference>
<dbReference type="SUPFAM" id="SSF117281">
    <property type="entry name" value="Kelch motif"/>
    <property type="match status" value="2"/>
</dbReference>
<evidence type="ECO:0000313" key="5">
    <source>
        <dbReference type="Proteomes" id="UP001159405"/>
    </source>
</evidence>
<keyword evidence="2" id="KW-0677">Repeat</keyword>
<evidence type="ECO:0000259" key="3">
    <source>
        <dbReference type="PROSITE" id="PS50097"/>
    </source>
</evidence>
<dbReference type="InterPro" id="IPR000210">
    <property type="entry name" value="BTB/POZ_dom"/>
</dbReference>
<protein>
    <recommendedName>
        <fullName evidence="3">BTB domain-containing protein</fullName>
    </recommendedName>
</protein>
<feature type="domain" description="BTB" evidence="3">
    <location>
        <begin position="33"/>
        <end position="102"/>
    </location>
</feature>
<dbReference type="SUPFAM" id="SSF54695">
    <property type="entry name" value="POZ domain"/>
    <property type="match status" value="1"/>
</dbReference>
<dbReference type="InterPro" id="IPR006652">
    <property type="entry name" value="Kelch_1"/>
</dbReference>
<dbReference type="InterPro" id="IPR015915">
    <property type="entry name" value="Kelch-typ_b-propeller"/>
</dbReference>
<gene>
    <name evidence="4" type="ORF">PLOB_00049301</name>
</gene>
<dbReference type="Gene3D" id="2.120.10.80">
    <property type="entry name" value="Kelch-type beta propeller"/>
    <property type="match status" value="1"/>
</dbReference>
<evidence type="ECO:0000313" key="4">
    <source>
        <dbReference type="EMBL" id="CAH3152912.1"/>
    </source>
</evidence>
<accession>A0ABN8PXT7</accession>
<dbReference type="PANTHER" id="PTHR24412:SF441">
    <property type="entry name" value="KELCH-LIKE PROTEIN 28"/>
    <property type="match status" value="1"/>
</dbReference>
<dbReference type="Pfam" id="PF07707">
    <property type="entry name" value="BACK"/>
    <property type="match status" value="1"/>
</dbReference>
<dbReference type="PIRSF" id="PIRSF037037">
    <property type="entry name" value="Kelch-like_protein_gigaxonin"/>
    <property type="match status" value="1"/>
</dbReference>
<evidence type="ECO:0000256" key="2">
    <source>
        <dbReference type="ARBA" id="ARBA00022737"/>
    </source>
</evidence>
<dbReference type="Proteomes" id="UP001159405">
    <property type="component" value="Unassembled WGS sequence"/>
</dbReference>
<dbReference type="Pfam" id="PF00651">
    <property type="entry name" value="BTB"/>
    <property type="match status" value="1"/>
</dbReference>
<evidence type="ECO:0000256" key="1">
    <source>
        <dbReference type="ARBA" id="ARBA00022441"/>
    </source>
</evidence>
<dbReference type="PANTHER" id="PTHR24412">
    <property type="entry name" value="KELCH PROTEIN"/>
    <property type="match status" value="1"/>
</dbReference>
<dbReference type="SMART" id="SM00612">
    <property type="entry name" value="Kelch"/>
    <property type="match status" value="4"/>
</dbReference>
<keyword evidence="1" id="KW-0880">Kelch repeat</keyword>
<dbReference type="InterPro" id="IPR011333">
    <property type="entry name" value="SKP1/BTB/POZ_sf"/>
</dbReference>
<reference evidence="4 5" key="1">
    <citation type="submission" date="2022-05" db="EMBL/GenBank/DDBJ databases">
        <authorList>
            <consortium name="Genoscope - CEA"/>
            <person name="William W."/>
        </authorList>
    </citation>
    <scope>NUCLEOTIDE SEQUENCE [LARGE SCALE GENOMIC DNA]</scope>
</reference>
<dbReference type="Gene3D" id="3.30.710.10">
    <property type="entry name" value="Potassium Channel Kv1.1, Chain A"/>
    <property type="match status" value="1"/>
</dbReference>
<comment type="caution">
    <text evidence="4">The sequence shown here is derived from an EMBL/GenBank/DDBJ whole genome shotgun (WGS) entry which is preliminary data.</text>
</comment>
<dbReference type="SMART" id="SM00225">
    <property type="entry name" value="BTB"/>
    <property type="match status" value="1"/>
</dbReference>
<organism evidence="4 5">
    <name type="scientific">Porites lobata</name>
    <dbReference type="NCBI Taxonomy" id="104759"/>
    <lineage>
        <taxon>Eukaryota</taxon>
        <taxon>Metazoa</taxon>
        <taxon>Cnidaria</taxon>
        <taxon>Anthozoa</taxon>
        <taxon>Hexacorallia</taxon>
        <taxon>Scleractinia</taxon>
        <taxon>Fungiina</taxon>
        <taxon>Poritidae</taxon>
        <taxon>Porites</taxon>
    </lineage>
</organism>
<sequence length="592" mass="67289">MADLSQPIAADPAKHRDELFQRLDALREKESFCDVTVAVKGKEFKAHKVVLAAASPFFLSLWESNMIESNEQLIEIKLEDATASIMEDVLQFIYSGNVTVTEENCHKLIATSDYLLLPGLKTLASSFLEDNLTIENCIFNYYFAEKYHCAELKLKEMSCWEINLNFTAVMKTGDFLNLDLNQVMEWVSSDDIKISYEEEVFDGIVKWVSYNKSERESCFFDLLRQVRLNCVSQDFLQGKLVKEELVTTNNACLNFVLNSIVAAHESHFKPPRKCLKHYVEGIFVCGGRIALCYCPDDNEWYQMSGMAYEHQNHAVIQYKDKVYIFSKQNVHSIESHVVEYYVPLSNCWGSIQTDFDYEEQFSSVSSLSGSSSLFALTNSTEIPENTIFTYNPAENSWEIKGSTSSRNRWGACAVAVGNHLYIIGGSNCSDTVPSGITKVERFDPREEKLEEVASLNEGRHDAFGAAMNDKIYVAGGIQKNDQTLTLLSTCEVYDLSTNEWHLMADLCIPRHSASMVCFKGALYVFGGLKNTRSYLQTRELSVEVFNSETKQWKENSTIPVCLESDEETNKQIHYKACFATIHHDVLLDRIYL</sequence>
<keyword evidence="5" id="KW-1185">Reference proteome</keyword>
<dbReference type="Gene3D" id="1.25.40.420">
    <property type="match status" value="1"/>
</dbReference>
<dbReference type="InterPro" id="IPR011705">
    <property type="entry name" value="BACK"/>
</dbReference>
<dbReference type="EMBL" id="CALNXK010000095">
    <property type="protein sequence ID" value="CAH3152912.1"/>
    <property type="molecule type" value="Genomic_DNA"/>
</dbReference>
<name>A0ABN8PXT7_9CNID</name>
<proteinExistence type="predicted"/>
<dbReference type="PROSITE" id="PS50097">
    <property type="entry name" value="BTB"/>
    <property type="match status" value="1"/>
</dbReference>
<dbReference type="InterPro" id="IPR017096">
    <property type="entry name" value="BTB-kelch_protein"/>
</dbReference>
<dbReference type="SMART" id="SM00875">
    <property type="entry name" value="BACK"/>
    <property type="match status" value="1"/>
</dbReference>
<dbReference type="Pfam" id="PF24681">
    <property type="entry name" value="Kelch_KLHDC2_KLHL20_DRC7"/>
    <property type="match status" value="1"/>
</dbReference>